<dbReference type="GO" id="GO:0016491">
    <property type="term" value="F:oxidoreductase activity"/>
    <property type="evidence" value="ECO:0007669"/>
    <property type="project" value="UniProtKB-KW"/>
</dbReference>
<organism evidence="3 4">
    <name type="scientific">Aaosphaeria arxii CBS 175.79</name>
    <dbReference type="NCBI Taxonomy" id="1450172"/>
    <lineage>
        <taxon>Eukaryota</taxon>
        <taxon>Fungi</taxon>
        <taxon>Dikarya</taxon>
        <taxon>Ascomycota</taxon>
        <taxon>Pezizomycotina</taxon>
        <taxon>Dothideomycetes</taxon>
        <taxon>Pleosporomycetidae</taxon>
        <taxon>Pleosporales</taxon>
        <taxon>Pleosporales incertae sedis</taxon>
        <taxon>Aaosphaeria</taxon>
    </lineage>
</organism>
<keyword evidence="4" id="KW-1185">Reference proteome</keyword>
<name>A0A6A5XYH8_9PLEO</name>
<evidence type="ECO:0000256" key="2">
    <source>
        <dbReference type="ARBA" id="ARBA00023002"/>
    </source>
</evidence>
<dbReference type="GeneID" id="54280862"/>
<dbReference type="Pfam" id="PF00106">
    <property type="entry name" value="adh_short"/>
    <property type="match status" value="1"/>
</dbReference>
<dbReference type="EMBL" id="ML978068">
    <property type="protein sequence ID" value="KAF2017983.1"/>
    <property type="molecule type" value="Genomic_DNA"/>
</dbReference>
<evidence type="ECO:0000313" key="4">
    <source>
        <dbReference type="Proteomes" id="UP000799778"/>
    </source>
</evidence>
<proteinExistence type="inferred from homology"/>
<sequence>MASFTISDDDFASLQGKFAVVTGASSGIGLATVKRLLQHGAKVYAADMNEMPEPERSQVGFSKVDVRSWKEQSDLFKAAKEKFGKIHHVFANAGISPKVTLLEEDTDENGDLLPPKLDVIDVNLVGVMYTVKLAIHYIRQHDEGGSIVMTGSGSSFSRFSTTDYTASKHAVFGLLRSLYRHLSPALPIRINAIAPSWTATGIVSTQITSYLGEGNFQTPDVVARSVLKLFADEERHGQMVYSCKGQFWDIEGGENGLVRHNFRMLGEGYEEEEIVVEGLKRLAKEQAAAAKDGKAS</sequence>
<dbReference type="InterPro" id="IPR036291">
    <property type="entry name" value="NAD(P)-bd_dom_sf"/>
</dbReference>
<dbReference type="RefSeq" id="XP_033386322.1">
    <property type="nucleotide sequence ID" value="XM_033523465.1"/>
</dbReference>
<dbReference type="PANTHER" id="PTHR43180:SF11">
    <property type="entry name" value="NAD(P)-BINDING PROTEIN"/>
    <property type="match status" value="1"/>
</dbReference>
<accession>A0A6A5XYH8</accession>
<keyword evidence="2" id="KW-0560">Oxidoreductase</keyword>
<dbReference type="AlphaFoldDB" id="A0A6A5XYH8"/>
<gene>
    <name evidence="3" type="ORF">BU24DRAFT_345902</name>
</gene>
<protein>
    <submittedName>
        <fullName evidence="3">NAD(P)-binding protein</fullName>
    </submittedName>
</protein>
<comment type="similarity">
    <text evidence="1">Belongs to the short-chain dehydrogenases/reductases (SDR) family.</text>
</comment>
<evidence type="ECO:0000256" key="1">
    <source>
        <dbReference type="ARBA" id="ARBA00006484"/>
    </source>
</evidence>
<dbReference type="Proteomes" id="UP000799778">
    <property type="component" value="Unassembled WGS sequence"/>
</dbReference>
<dbReference type="InterPro" id="IPR002347">
    <property type="entry name" value="SDR_fam"/>
</dbReference>
<dbReference type="SUPFAM" id="SSF51735">
    <property type="entry name" value="NAD(P)-binding Rossmann-fold domains"/>
    <property type="match status" value="1"/>
</dbReference>
<dbReference type="PANTHER" id="PTHR43180">
    <property type="entry name" value="3-OXOACYL-(ACYL-CARRIER-PROTEIN) REDUCTASE (AFU_ORTHOLOGUE AFUA_6G11210)"/>
    <property type="match status" value="1"/>
</dbReference>
<reference evidence="3" key="1">
    <citation type="journal article" date="2020" name="Stud. Mycol.">
        <title>101 Dothideomycetes genomes: a test case for predicting lifestyles and emergence of pathogens.</title>
        <authorList>
            <person name="Haridas S."/>
            <person name="Albert R."/>
            <person name="Binder M."/>
            <person name="Bloem J."/>
            <person name="Labutti K."/>
            <person name="Salamov A."/>
            <person name="Andreopoulos B."/>
            <person name="Baker S."/>
            <person name="Barry K."/>
            <person name="Bills G."/>
            <person name="Bluhm B."/>
            <person name="Cannon C."/>
            <person name="Castanera R."/>
            <person name="Culley D."/>
            <person name="Daum C."/>
            <person name="Ezra D."/>
            <person name="Gonzalez J."/>
            <person name="Henrissat B."/>
            <person name="Kuo A."/>
            <person name="Liang C."/>
            <person name="Lipzen A."/>
            <person name="Lutzoni F."/>
            <person name="Magnuson J."/>
            <person name="Mondo S."/>
            <person name="Nolan M."/>
            <person name="Ohm R."/>
            <person name="Pangilinan J."/>
            <person name="Park H.-J."/>
            <person name="Ramirez L."/>
            <person name="Alfaro M."/>
            <person name="Sun H."/>
            <person name="Tritt A."/>
            <person name="Yoshinaga Y."/>
            <person name="Zwiers L.-H."/>
            <person name="Turgeon B."/>
            <person name="Goodwin S."/>
            <person name="Spatafora J."/>
            <person name="Crous P."/>
            <person name="Grigoriev I."/>
        </authorList>
    </citation>
    <scope>NUCLEOTIDE SEQUENCE</scope>
    <source>
        <strain evidence="3">CBS 175.79</strain>
    </source>
</reference>
<evidence type="ECO:0000313" key="3">
    <source>
        <dbReference type="EMBL" id="KAF2017983.1"/>
    </source>
</evidence>
<dbReference type="OrthoDB" id="37659at2759"/>
<dbReference type="PRINTS" id="PR00081">
    <property type="entry name" value="GDHRDH"/>
</dbReference>
<dbReference type="Gene3D" id="3.40.50.720">
    <property type="entry name" value="NAD(P)-binding Rossmann-like Domain"/>
    <property type="match status" value="1"/>
</dbReference>